<organism evidence="2 3">
    <name type="scientific">Hohaiivirga grylli</name>
    <dbReference type="NCBI Taxonomy" id="3133970"/>
    <lineage>
        <taxon>Bacteria</taxon>
        <taxon>Pseudomonadati</taxon>
        <taxon>Pseudomonadota</taxon>
        <taxon>Alphaproteobacteria</taxon>
        <taxon>Hyphomicrobiales</taxon>
        <taxon>Methylobacteriaceae</taxon>
        <taxon>Hohaiivirga</taxon>
    </lineage>
</organism>
<comment type="caution">
    <text evidence="2">The sequence shown here is derived from an EMBL/GenBank/DDBJ whole genome shotgun (WGS) entry which is preliminary data.</text>
</comment>
<keyword evidence="1" id="KW-1133">Transmembrane helix</keyword>
<evidence type="ECO:0000313" key="2">
    <source>
        <dbReference type="EMBL" id="MEN3930291.1"/>
    </source>
</evidence>
<dbReference type="Pfam" id="PF07386">
    <property type="entry name" value="DUF1499"/>
    <property type="match status" value="1"/>
</dbReference>
<feature type="transmembrane region" description="Helical" evidence="1">
    <location>
        <begin position="50"/>
        <end position="73"/>
    </location>
</feature>
<evidence type="ECO:0000313" key="3">
    <source>
        <dbReference type="Proteomes" id="UP001418637"/>
    </source>
</evidence>
<reference evidence="2 3" key="1">
    <citation type="submission" date="2024-04" db="EMBL/GenBank/DDBJ databases">
        <title>A novel species isolated from cricket.</title>
        <authorList>
            <person name="Wang H.-C."/>
        </authorList>
    </citation>
    <scope>NUCLEOTIDE SEQUENCE [LARGE SCALE GENOMIC DNA]</scope>
    <source>
        <strain evidence="2 3">WL0021</strain>
    </source>
</reference>
<name>A0ABV0BJH5_9HYPH</name>
<protein>
    <submittedName>
        <fullName evidence="2">DUF1499 domain-containing protein</fullName>
    </submittedName>
</protein>
<dbReference type="Proteomes" id="UP001418637">
    <property type="component" value="Unassembled WGS sequence"/>
</dbReference>
<feature type="transmembrane region" description="Helical" evidence="1">
    <location>
        <begin position="85"/>
        <end position="107"/>
    </location>
</feature>
<accession>A0ABV0BJH5</accession>
<keyword evidence="1" id="KW-0812">Transmembrane</keyword>
<feature type="transmembrane region" description="Helical" evidence="1">
    <location>
        <begin position="20"/>
        <end position="38"/>
    </location>
</feature>
<gene>
    <name evidence="2" type="ORF">WJT86_04340</name>
</gene>
<dbReference type="RefSeq" id="WP_346336251.1">
    <property type="nucleotide sequence ID" value="NZ_JBBYXI010000001.1"/>
</dbReference>
<keyword evidence="3" id="KW-1185">Reference proteome</keyword>
<dbReference type="InterPro" id="IPR010865">
    <property type="entry name" value="DUF1499"/>
</dbReference>
<dbReference type="EMBL" id="JBBYXI010000001">
    <property type="protein sequence ID" value="MEN3930291.1"/>
    <property type="molecule type" value="Genomic_DNA"/>
</dbReference>
<proteinExistence type="predicted"/>
<sequence>MNRYQREIIYRPHSRNARRAWLIARFSLLVALLTALLLRYHFISISEAKAVFFAIIAMCVISCVFAVLAFMQIWRNDNRGLGKAVSGFVLALAIMGLPLALSLYHAITPGSVEATTDVVSPPPFSRSKAAFNLRGNWIAAQPEREALDRQAEDNPDIISLILDADPRSITQQIQEYAHEHEWKMISNIAVGGRFGNGHLDFIAESSFLHLPIDVTARIIPTATGARVDIRSASRYPAFDSTNNVELVRELMENLLKGPPLG</sequence>
<keyword evidence="1" id="KW-0472">Membrane</keyword>
<evidence type="ECO:0000256" key="1">
    <source>
        <dbReference type="SAM" id="Phobius"/>
    </source>
</evidence>